<feature type="signal peptide" evidence="1">
    <location>
        <begin position="1"/>
        <end position="20"/>
    </location>
</feature>
<keyword evidence="1" id="KW-0732">Signal</keyword>
<proteinExistence type="predicted"/>
<dbReference type="InterPro" id="IPR013424">
    <property type="entry name" value="Ice-binding_C"/>
</dbReference>
<accession>A0AAE2V997</accession>
<sequence>MKNTIPSIAISGLLTITSQAAVLVDWDFTGLTNPTTEGNEVTYDTSNDADAATYATTVSNVTAGNIDTGSSAIYTRTLGWSPGNPVTGELNLQNWDLTGTAGSSGTTGSAGDGTADNWIQFSLTAGAGYEMTVTEIDLSAWRNGSGAAEDFTWGYSTDGGTSWTQFGSTYTETNGGDSVFRDTNYTDNVTASDLLIRFAPTGGSGNIHIDGISVTGEVNAIPEPSSAALLGLSGLALILRRRK</sequence>
<dbReference type="RefSeq" id="WP_309489384.1">
    <property type="nucleotide sequence ID" value="NZ_JAENIG010000004.1"/>
</dbReference>
<organism evidence="3 4">
    <name type="scientific">Oceaniferula flava</name>
    <dbReference type="NCBI Taxonomy" id="2800421"/>
    <lineage>
        <taxon>Bacteria</taxon>
        <taxon>Pseudomonadati</taxon>
        <taxon>Verrucomicrobiota</taxon>
        <taxon>Verrucomicrobiia</taxon>
        <taxon>Verrucomicrobiales</taxon>
        <taxon>Verrucomicrobiaceae</taxon>
        <taxon>Oceaniferula</taxon>
    </lineage>
</organism>
<keyword evidence="4" id="KW-1185">Reference proteome</keyword>
<reference evidence="3" key="1">
    <citation type="submission" date="2021-01" db="EMBL/GenBank/DDBJ databases">
        <title>Modified the classification status of verrucomicrobia.</title>
        <authorList>
            <person name="Feng X."/>
        </authorList>
    </citation>
    <scope>NUCLEOTIDE SEQUENCE</scope>
    <source>
        <strain evidence="3">5K15</strain>
    </source>
</reference>
<comment type="caution">
    <text evidence="3">The sequence shown here is derived from an EMBL/GenBank/DDBJ whole genome shotgun (WGS) entry which is preliminary data.</text>
</comment>
<evidence type="ECO:0000259" key="2">
    <source>
        <dbReference type="Pfam" id="PF07589"/>
    </source>
</evidence>
<feature type="chain" id="PRO_5042193613" evidence="1">
    <location>
        <begin position="21"/>
        <end position="243"/>
    </location>
</feature>
<evidence type="ECO:0000313" key="4">
    <source>
        <dbReference type="Proteomes" id="UP000634206"/>
    </source>
</evidence>
<dbReference type="AlphaFoldDB" id="A0AAE2V997"/>
<dbReference type="EMBL" id="JAENIG010000004">
    <property type="protein sequence ID" value="MBK1854773.1"/>
    <property type="molecule type" value="Genomic_DNA"/>
</dbReference>
<name>A0AAE2V997_9BACT</name>
<evidence type="ECO:0000256" key="1">
    <source>
        <dbReference type="SAM" id="SignalP"/>
    </source>
</evidence>
<dbReference type="NCBIfam" id="TIGR02595">
    <property type="entry name" value="PEP_CTERM"/>
    <property type="match status" value="1"/>
</dbReference>
<evidence type="ECO:0000313" key="3">
    <source>
        <dbReference type="EMBL" id="MBK1854773.1"/>
    </source>
</evidence>
<dbReference type="Gene3D" id="2.60.120.260">
    <property type="entry name" value="Galactose-binding domain-like"/>
    <property type="match status" value="1"/>
</dbReference>
<gene>
    <name evidence="3" type="ORF">JIN83_07365</name>
</gene>
<dbReference type="Pfam" id="PF07589">
    <property type="entry name" value="PEP-CTERM"/>
    <property type="match status" value="1"/>
</dbReference>
<feature type="domain" description="Ice-binding protein C-terminal" evidence="2">
    <location>
        <begin position="220"/>
        <end position="242"/>
    </location>
</feature>
<protein>
    <submittedName>
        <fullName evidence="3">PEP-CTERM sorting domain-containing protein</fullName>
    </submittedName>
</protein>
<dbReference type="Proteomes" id="UP000634206">
    <property type="component" value="Unassembled WGS sequence"/>
</dbReference>